<comment type="caution">
    <text evidence="2">The sequence shown here is derived from an EMBL/GenBank/DDBJ whole genome shotgun (WGS) entry which is preliminary data.</text>
</comment>
<proteinExistence type="predicted"/>
<organism evidence="2 3">
    <name type="scientific">Pseudomonas syringae</name>
    <dbReference type="NCBI Taxonomy" id="317"/>
    <lineage>
        <taxon>Bacteria</taxon>
        <taxon>Pseudomonadati</taxon>
        <taxon>Pseudomonadota</taxon>
        <taxon>Gammaproteobacteria</taxon>
        <taxon>Pseudomonadales</taxon>
        <taxon>Pseudomonadaceae</taxon>
        <taxon>Pseudomonas</taxon>
    </lineage>
</organism>
<dbReference type="AlphaFoldDB" id="A0A9Q3ZZQ7"/>
<evidence type="ECO:0000256" key="1">
    <source>
        <dbReference type="SAM" id="MobiDB-lite"/>
    </source>
</evidence>
<feature type="region of interest" description="Disordered" evidence="1">
    <location>
        <begin position="1"/>
        <end position="62"/>
    </location>
</feature>
<dbReference type="EMBL" id="WKEU01000127">
    <property type="protein sequence ID" value="MCF5065607.1"/>
    <property type="molecule type" value="Genomic_DNA"/>
</dbReference>
<dbReference type="Proteomes" id="UP000814207">
    <property type="component" value="Unassembled WGS sequence"/>
</dbReference>
<protein>
    <submittedName>
        <fullName evidence="2">Uncharacterized protein</fullName>
    </submittedName>
</protein>
<reference evidence="2" key="1">
    <citation type="submission" date="2019-11" db="EMBL/GenBank/DDBJ databases">
        <title>Epiphytic Pseudomonas syringae from cherry orchards.</title>
        <authorList>
            <person name="Hulin M.T."/>
        </authorList>
    </citation>
    <scope>NUCLEOTIDE SEQUENCE</scope>
    <source>
        <strain evidence="2">PA-6-9A</strain>
    </source>
</reference>
<accession>A0A9Q3ZZQ7</accession>
<name>A0A9Q3ZZQ7_PSESX</name>
<gene>
    <name evidence="2" type="ORF">GIW73_21975</name>
</gene>
<sequence length="62" mass="6422">MSSSYGVGSGSGSGGISSRDAASQLDALNRQKTEDVVKEARDTMGQELVTAKAGRTKSLRFA</sequence>
<evidence type="ECO:0000313" key="2">
    <source>
        <dbReference type="EMBL" id="MCF5065607.1"/>
    </source>
</evidence>
<evidence type="ECO:0000313" key="3">
    <source>
        <dbReference type="Proteomes" id="UP000814207"/>
    </source>
</evidence>
<feature type="compositionally biased region" description="Basic and acidic residues" evidence="1">
    <location>
        <begin position="29"/>
        <end position="44"/>
    </location>
</feature>